<dbReference type="AlphaFoldDB" id="A0A5T0Q059"/>
<feature type="transmembrane region" description="Helical" evidence="1">
    <location>
        <begin position="152"/>
        <end position="172"/>
    </location>
</feature>
<keyword evidence="1" id="KW-0812">Transmembrane</keyword>
<reference evidence="2" key="1">
    <citation type="submission" date="2018-05" db="EMBL/GenBank/DDBJ databases">
        <authorList>
            <consortium name="NARMS: The National Antimicrobial Resistance Monitoring System"/>
        </authorList>
    </citation>
    <scope>NUCLEOTIDE SEQUENCE</scope>
    <source>
        <strain evidence="2">FSIS1607372</strain>
    </source>
</reference>
<proteinExistence type="predicted"/>
<name>A0A5T0Q059_CAMJU</name>
<protein>
    <recommendedName>
        <fullName evidence="3">Transmembrane protein</fullName>
    </recommendedName>
</protein>
<evidence type="ECO:0000313" key="2">
    <source>
        <dbReference type="EMBL" id="EAK1948208.1"/>
    </source>
</evidence>
<comment type="caution">
    <text evidence="2">The sequence shown here is derived from an EMBL/GenBank/DDBJ whole genome shotgun (WGS) entry which is preliminary data.</text>
</comment>
<sequence length="267" mass="31312">MRLLVLFFLILPLYSVELISYNIYDRNDRVDLMFSFDNAYNGKISQKKEKNLTLLTFSDLTYSKDELKELNSQLVDKISISSKNNNTYIMLQNKQNINLELSSINDKFGIRIRAIEQGKANIESVASPITTANNSQELMPKPKSTSLEGYDYTNYILVMLILVILLIVLWWFKKTMVYKNNNVSRDFTMIFQRFLDKNNQLVVFDHANKRYTMIIGSSNVLLESVEIPEEQIIKHTEKTEKNFDSFFEENKKRIQNLIEQRQKGKKS</sequence>
<gene>
    <name evidence="2" type="ORF">BG735_06075</name>
</gene>
<keyword evidence="1" id="KW-0472">Membrane</keyword>
<accession>A0A5T0Q059</accession>
<keyword evidence="1" id="KW-1133">Transmembrane helix</keyword>
<dbReference type="EMBL" id="AACEEA010000020">
    <property type="protein sequence ID" value="EAK1948208.1"/>
    <property type="molecule type" value="Genomic_DNA"/>
</dbReference>
<evidence type="ECO:0000256" key="1">
    <source>
        <dbReference type="SAM" id="Phobius"/>
    </source>
</evidence>
<organism evidence="2">
    <name type="scientific">Campylobacter jejuni</name>
    <dbReference type="NCBI Taxonomy" id="197"/>
    <lineage>
        <taxon>Bacteria</taxon>
        <taxon>Pseudomonadati</taxon>
        <taxon>Campylobacterota</taxon>
        <taxon>Epsilonproteobacteria</taxon>
        <taxon>Campylobacterales</taxon>
        <taxon>Campylobacteraceae</taxon>
        <taxon>Campylobacter</taxon>
    </lineage>
</organism>
<evidence type="ECO:0008006" key="3">
    <source>
        <dbReference type="Google" id="ProtNLM"/>
    </source>
</evidence>